<accession>A0ABT1W8P0</accession>
<sequence length="394" mass="42121">MIEAIADLPARGASMSWRTRMPGSHPVGTQPRSSAFLLRRDENTADAGVQLPLLTPTLAGLRLRTGNNGTEFILPNPSGGRGVYVTSWPVVTGFATPCLHDTMLISRLSGEKHIDPRVVREAARSVASAGHAGVIAAEAARDVEEQQRNGALRLGGQLLMVIARRAGFIRPEDAARCLSRTGFFQMAGRLGWHAPDLAEALRSVSSQFATLATGAGADGCLPEAWAPSGTPRGGAGRWGRTAKLLQRLRSALAEEQSAGHGADGAMIGRIINAADASLAALDRLLPEVDAVLLDPMPLLEAWRDGVRQGPDWLHRLEAVLDGWARVCLLWFDPGTPERRQAVIAEMAILTRTVGNGETRLQGEISSDPAGRTAILLARNERLHARELLLEIGDA</sequence>
<keyword evidence="2" id="KW-1185">Reference proteome</keyword>
<name>A0ABT1W8P0_9PROT</name>
<gene>
    <name evidence="1" type="ORF">NFI95_12405</name>
</gene>
<proteinExistence type="predicted"/>
<dbReference type="RefSeq" id="WP_422864737.1">
    <property type="nucleotide sequence ID" value="NZ_JAMSKV010000011.1"/>
</dbReference>
<organism evidence="1 2">
    <name type="scientific">Endosaccharibacter trunci</name>
    <dbReference type="NCBI Taxonomy" id="2812733"/>
    <lineage>
        <taxon>Bacteria</taxon>
        <taxon>Pseudomonadati</taxon>
        <taxon>Pseudomonadota</taxon>
        <taxon>Alphaproteobacteria</taxon>
        <taxon>Acetobacterales</taxon>
        <taxon>Acetobacteraceae</taxon>
        <taxon>Endosaccharibacter</taxon>
    </lineage>
</organism>
<comment type="caution">
    <text evidence="1">The sequence shown here is derived from an EMBL/GenBank/DDBJ whole genome shotgun (WGS) entry which is preliminary data.</text>
</comment>
<evidence type="ECO:0000313" key="1">
    <source>
        <dbReference type="EMBL" id="MCQ8279245.1"/>
    </source>
</evidence>
<evidence type="ECO:0000313" key="2">
    <source>
        <dbReference type="Proteomes" id="UP001524587"/>
    </source>
</evidence>
<protein>
    <submittedName>
        <fullName evidence="1">Uncharacterized protein</fullName>
    </submittedName>
</protein>
<reference evidence="1 2" key="1">
    <citation type="submission" date="2022-06" db="EMBL/GenBank/DDBJ databases">
        <title>Endosaccharibacter gen. nov., sp. nov., endophytic bacteria isolated from sugarcane.</title>
        <authorList>
            <person name="Pitiwittayakul N."/>
            <person name="Yukphan P."/>
            <person name="Charoenyingcharoen P."/>
            <person name="Tanasupawat S."/>
        </authorList>
    </citation>
    <scope>NUCLEOTIDE SEQUENCE [LARGE SCALE GENOMIC DNA]</scope>
    <source>
        <strain evidence="1 2">KSS8</strain>
    </source>
</reference>
<dbReference type="EMBL" id="JAMSKV010000011">
    <property type="protein sequence ID" value="MCQ8279245.1"/>
    <property type="molecule type" value="Genomic_DNA"/>
</dbReference>
<dbReference type="Proteomes" id="UP001524587">
    <property type="component" value="Unassembled WGS sequence"/>
</dbReference>